<dbReference type="GO" id="GO:0005524">
    <property type="term" value="F:ATP binding"/>
    <property type="evidence" value="ECO:0007669"/>
    <property type="project" value="UniProtKB-UniRule"/>
</dbReference>
<dbReference type="Gene3D" id="3.40.50.20">
    <property type="match status" value="1"/>
</dbReference>
<feature type="binding site" evidence="6">
    <location>
        <position position="310"/>
    </location>
    <ligand>
        <name>Mg(2+)</name>
        <dbReference type="ChEBI" id="CHEBI:18420"/>
        <label>1</label>
    </ligand>
</feature>
<evidence type="ECO:0000256" key="2">
    <source>
        <dbReference type="ARBA" id="ARBA00022598"/>
    </source>
</evidence>
<dbReference type="NCBIfam" id="NF002378">
    <property type="entry name" value="PRK01372.1"/>
    <property type="match status" value="1"/>
</dbReference>
<organism evidence="9 10">
    <name type="scientific">Candidatus Sungbacteria bacterium RIFCSPLOWO2_01_FULL_47_10</name>
    <dbReference type="NCBI Taxonomy" id="1802276"/>
    <lineage>
        <taxon>Bacteria</taxon>
        <taxon>Candidatus Sungiibacteriota</taxon>
    </lineage>
</organism>
<protein>
    <recommendedName>
        <fullName evidence="4">D-alanine--D-alanine ligase</fullName>
        <ecNumber evidence="4">6.3.2.4</ecNumber>
    </recommendedName>
    <alternativeName>
        <fullName evidence="4">D-Ala-D-Ala ligase</fullName>
    </alternativeName>
    <alternativeName>
        <fullName evidence="4">D-alanylalanine synthetase</fullName>
    </alternativeName>
</protein>
<evidence type="ECO:0000256" key="1">
    <source>
        <dbReference type="ARBA" id="ARBA00010871"/>
    </source>
</evidence>
<dbReference type="InterPro" id="IPR011095">
    <property type="entry name" value="Dala_Dala_lig_C"/>
</dbReference>
<name>A0A1G2L347_9BACT</name>
<dbReference type="InterPro" id="IPR016185">
    <property type="entry name" value="PreATP-grasp_dom_sf"/>
</dbReference>
<comment type="pathway">
    <text evidence="4">Cell wall biogenesis; peptidoglycan biosynthesis.</text>
</comment>
<keyword evidence="4" id="KW-0133">Cell shape</keyword>
<comment type="similarity">
    <text evidence="1 4">Belongs to the D-alanine--D-alanine ligase family.</text>
</comment>
<dbReference type="Pfam" id="PF07478">
    <property type="entry name" value="Dala_Dala_lig_C"/>
    <property type="match status" value="1"/>
</dbReference>
<dbReference type="GO" id="GO:0008716">
    <property type="term" value="F:D-alanine-D-alanine ligase activity"/>
    <property type="evidence" value="ECO:0007669"/>
    <property type="project" value="UniProtKB-UniRule"/>
</dbReference>
<comment type="cofactor">
    <cofactor evidence="6">
        <name>Mg(2+)</name>
        <dbReference type="ChEBI" id="CHEBI:18420"/>
    </cofactor>
    <cofactor evidence="6">
        <name>Mn(2+)</name>
        <dbReference type="ChEBI" id="CHEBI:29035"/>
    </cofactor>
    <text evidence="6">Binds 2 magnesium or manganese ions per subunit.</text>
</comment>
<comment type="subcellular location">
    <subcellularLocation>
        <location evidence="4">Cytoplasm</location>
    </subcellularLocation>
</comment>
<dbReference type="Proteomes" id="UP000177982">
    <property type="component" value="Unassembled WGS sequence"/>
</dbReference>
<dbReference type="GO" id="GO:0008360">
    <property type="term" value="P:regulation of cell shape"/>
    <property type="evidence" value="ECO:0007669"/>
    <property type="project" value="UniProtKB-KW"/>
</dbReference>
<feature type="domain" description="ATP-grasp" evidence="8">
    <location>
        <begin position="134"/>
        <end position="343"/>
    </location>
</feature>
<feature type="binding site" evidence="6">
    <location>
        <position position="297"/>
    </location>
    <ligand>
        <name>Mg(2+)</name>
        <dbReference type="ChEBI" id="CHEBI:18420"/>
        <label>1</label>
    </ligand>
</feature>
<gene>
    <name evidence="4" type="primary">ddl</name>
    <name evidence="9" type="ORF">A2934_02555</name>
</gene>
<evidence type="ECO:0000256" key="5">
    <source>
        <dbReference type="PIRSR" id="PIRSR039102-1"/>
    </source>
</evidence>
<dbReference type="Gene3D" id="3.30.470.20">
    <property type="entry name" value="ATP-grasp fold, B domain"/>
    <property type="match status" value="1"/>
</dbReference>
<dbReference type="InterPro" id="IPR013815">
    <property type="entry name" value="ATP_grasp_subdomain_1"/>
</dbReference>
<dbReference type="InterPro" id="IPR005905">
    <property type="entry name" value="D_ala_D_ala"/>
</dbReference>
<evidence type="ECO:0000256" key="4">
    <source>
        <dbReference type="HAMAP-Rule" id="MF_00047"/>
    </source>
</evidence>
<dbReference type="SUPFAM" id="SSF52440">
    <property type="entry name" value="PreATP-grasp domain"/>
    <property type="match status" value="1"/>
</dbReference>
<dbReference type="InterPro" id="IPR011761">
    <property type="entry name" value="ATP-grasp"/>
</dbReference>
<evidence type="ECO:0000313" key="9">
    <source>
        <dbReference type="EMBL" id="OHA06108.1"/>
    </source>
</evidence>
<evidence type="ECO:0000256" key="6">
    <source>
        <dbReference type="PIRSR" id="PIRSR039102-3"/>
    </source>
</evidence>
<dbReference type="Pfam" id="PF01820">
    <property type="entry name" value="Dala_Dala_lig_N"/>
    <property type="match status" value="1"/>
</dbReference>
<dbReference type="PANTHER" id="PTHR23132">
    <property type="entry name" value="D-ALANINE--D-ALANINE LIGASE"/>
    <property type="match status" value="1"/>
</dbReference>
<dbReference type="SUPFAM" id="SSF56059">
    <property type="entry name" value="Glutathione synthetase ATP-binding domain-like"/>
    <property type="match status" value="1"/>
</dbReference>
<dbReference type="HAMAP" id="MF_00047">
    <property type="entry name" value="Dala_Dala_lig"/>
    <property type="match status" value="1"/>
</dbReference>
<evidence type="ECO:0000256" key="3">
    <source>
        <dbReference type="ARBA" id="ARBA00023316"/>
    </source>
</evidence>
<comment type="catalytic activity">
    <reaction evidence="4">
        <text>2 D-alanine + ATP = D-alanyl-D-alanine + ADP + phosphate + H(+)</text>
        <dbReference type="Rhea" id="RHEA:11224"/>
        <dbReference type="ChEBI" id="CHEBI:15378"/>
        <dbReference type="ChEBI" id="CHEBI:30616"/>
        <dbReference type="ChEBI" id="CHEBI:43474"/>
        <dbReference type="ChEBI" id="CHEBI:57416"/>
        <dbReference type="ChEBI" id="CHEBI:57822"/>
        <dbReference type="ChEBI" id="CHEBI:456216"/>
        <dbReference type="EC" id="6.3.2.4"/>
    </reaction>
</comment>
<sequence>MKKKKIVVLMGGPSSEHEVSLHTGMEVIKNLAAKKYEILPVVILRNRAWMFLPSRSFLSSAGAKTAPMKGGVTMRETSALEKVRREKSDITFLAVHGEFGEDGTIQKLLQAHGIPYTGSGVFASAVGMDKPKSAVLFREAGLSVPEFLVFSRNSWRSTPDRIIRAIAKKFSPSCVIKPADRGSSVGVHIVKVGRELRAALTDAFSYSHSVMAQEFVRGREITCGVLERADGSIFSLPPIEIIPKKGAYYDYASKYHKGGSEHVIPPRGIPKKTISAIQDASVAAHAVIGCGGYSRTDFILSEDGKLHTLEINTLPGMTQTSLLPEAARTAGIRFPDLLDSILIGSLRRAA</sequence>
<dbReference type="UniPathway" id="UPA00219"/>
<feature type="active site" evidence="5">
    <location>
        <position position="321"/>
    </location>
</feature>
<evidence type="ECO:0000256" key="7">
    <source>
        <dbReference type="PROSITE-ProRule" id="PRU00409"/>
    </source>
</evidence>
<keyword evidence="6" id="KW-0479">Metal-binding</keyword>
<evidence type="ECO:0000313" key="10">
    <source>
        <dbReference type="Proteomes" id="UP000177982"/>
    </source>
</evidence>
<reference evidence="9 10" key="1">
    <citation type="journal article" date="2016" name="Nat. Commun.">
        <title>Thousands of microbial genomes shed light on interconnected biogeochemical processes in an aquifer system.</title>
        <authorList>
            <person name="Anantharaman K."/>
            <person name="Brown C.T."/>
            <person name="Hug L.A."/>
            <person name="Sharon I."/>
            <person name="Castelle C.J."/>
            <person name="Probst A.J."/>
            <person name="Thomas B.C."/>
            <person name="Singh A."/>
            <person name="Wilkins M.J."/>
            <person name="Karaoz U."/>
            <person name="Brodie E.L."/>
            <person name="Williams K.H."/>
            <person name="Hubbard S.S."/>
            <person name="Banfield J.F."/>
        </authorList>
    </citation>
    <scope>NUCLEOTIDE SEQUENCE [LARGE SCALE GENOMIC DNA]</scope>
</reference>
<keyword evidence="6" id="KW-0464">Manganese</keyword>
<keyword evidence="6" id="KW-0460">Magnesium</keyword>
<keyword evidence="4" id="KW-0573">Peptidoglycan synthesis</keyword>
<keyword evidence="2 4" id="KW-0436">Ligase</keyword>
<dbReference type="NCBIfam" id="TIGR01205">
    <property type="entry name" value="D_ala_D_alaTIGR"/>
    <property type="match status" value="1"/>
</dbReference>
<dbReference type="Gene3D" id="3.30.1490.20">
    <property type="entry name" value="ATP-grasp fold, A domain"/>
    <property type="match status" value="1"/>
</dbReference>
<dbReference type="GO" id="GO:0046872">
    <property type="term" value="F:metal ion binding"/>
    <property type="evidence" value="ECO:0007669"/>
    <property type="project" value="UniProtKB-KW"/>
</dbReference>
<keyword evidence="7" id="KW-0547">Nucleotide-binding</keyword>
<feature type="binding site" evidence="6">
    <location>
        <position position="312"/>
    </location>
    <ligand>
        <name>Mg(2+)</name>
        <dbReference type="ChEBI" id="CHEBI:18420"/>
        <label>2</label>
    </ligand>
</feature>
<accession>A0A1G2L347</accession>
<dbReference type="NCBIfam" id="NF002528">
    <property type="entry name" value="PRK01966.1-4"/>
    <property type="match status" value="1"/>
</dbReference>
<evidence type="ECO:0000259" key="8">
    <source>
        <dbReference type="PROSITE" id="PS50975"/>
    </source>
</evidence>
<dbReference type="GO" id="GO:0071555">
    <property type="term" value="P:cell wall organization"/>
    <property type="evidence" value="ECO:0007669"/>
    <property type="project" value="UniProtKB-KW"/>
</dbReference>
<comment type="caution">
    <text evidence="9">The sequence shown here is derived from an EMBL/GenBank/DDBJ whole genome shotgun (WGS) entry which is preliminary data.</text>
</comment>
<proteinExistence type="inferred from homology"/>
<feature type="active site" evidence="5">
    <location>
        <position position="183"/>
    </location>
</feature>
<keyword evidence="7" id="KW-0067">ATP-binding</keyword>
<comment type="function">
    <text evidence="4">Cell wall formation.</text>
</comment>
<feature type="binding site" evidence="6">
    <location>
        <position position="310"/>
    </location>
    <ligand>
        <name>Mg(2+)</name>
        <dbReference type="ChEBI" id="CHEBI:18420"/>
        <label>2</label>
    </ligand>
</feature>
<dbReference type="PANTHER" id="PTHR23132:SF23">
    <property type="entry name" value="D-ALANINE--D-ALANINE LIGASE B"/>
    <property type="match status" value="1"/>
</dbReference>
<dbReference type="GO" id="GO:0005737">
    <property type="term" value="C:cytoplasm"/>
    <property type="evidence" value="ECO:0007669"/>
    <property type="project" value="UniProtKB-SubCell"/>
</dbReference>
<dbReference type="PIRSF" id="PIRSF039102">
    <property type="entry name" value="Ddl/VanB"/>
    <property type="match status" value="1"/>
</dbReference>
<dbReference type="InterPro" id="IPR011127">
    <property type="entry name" value="Dala_Dala_lig_N"/>
</dbReference>
<keyword evidence="4" id="KW-0963">Cytoplasm</keyword>
<dbReference type="EMBL" id="MHQO01000038">
    <property type="protein sequence ID" value="OHA06108.1"/>
    <property type="molecule type" value="Genomic_DNA"/>
</dbReference>
<dbReference type="PROSITE" id="PS50975">
    <property type="entry name" value="ATP_GRASP"/>
    <property type="match status" value="1"/>
</dbReference>
<dbReference type="AlphaFoldDB" id="A0A1G2L347"/>
<feature type="active site" evidence="5">
    <location>
        <position position="16"/>
    </location>
</feature>
<dbReference type="EC" id="6.3.2.4" evidence="4"/>
<keyword evidence="3 4" id="KW-0961">Cell wall biogenesis/degradation</keyword>
<dbReference type="GO" id="GO:0009252">
    <property type="term" value="P:peptidoglycan biosynthetic process"/>
    <property type="evidence" value="ECO:0007669"/>
    <property type="project" value="UniProtKB-UniRule"/>
</dbReference>